<name>A0ABP9WMJ2_9GAMM</name>
<dbReference type="InterPro" id="IPR050344">
    <property type="entry name" value="Peptidase_M1_aminopeptidases"/>
</dbReference>
<keyword evidence="4" id="KW-1185">Reference proteome</keyword>
<dbReference type="RefSeq" id="WP_345549415.1">
    <property type="nucleotide sequence ID" value="NZ_BAABRT010000006.1"/>
</dbReference>
<dbReference type="CDD" id="cd09604">
    <property type="entry name" value="M1_APN_like"/>
    <property type="match status" value="1"/>
</dbReference>
<evidence type="ECO:0000313" key="4">
    <source>
        <dbReference type="Proteomes" id="UP001408594"/>
    </source>
</evidence>
<evidence type="ECO:0000256" key="1">
    <source>
        <dbReference type="SAM" id="SignalP"/>
    </source>
</evidence>
<reference evidence="3 4" key="1">
    <citation type="submission" date="2024-02" db="EMBL/GenBank/DDBJ databases">
        <title>Microbulbifer aestuariivivens NBRC 112533.</title>
        <authorList>
            <person name="Ichikawa N."/>
            <person name="Katano-Makiyama Y."/>
            <person name="Hidaka K."/>
        </authorList>
    </citation>
    <scope>NUCLEOTIDE SEQUENCE [LARGE SCALE GENOMIC DNA]</scope>
    <source>
        <strain evidence="3 4">NBRC 112533</strain>
    </source>
</reference>
<comment type="caution">
    <text evidence="3">The sequence shown here is derived from an EMBL/GenBank/DDBJ whole genome shotgun (WGS) entry which is preliminary data.</text>
</comment>
<feature type="signal peptide" evidence="1">
    <location>
        <begin position="1"/>
        <end position="26"/>
    </location>
</feature>
<dbReference type="PANTHER" id="PTHR11533:SF174">
    <property type="entry name" value="PUROMYCIN-SENSITIVE AMINOPEPTIDASE-RELATED"/>
    <property type="match status" value="1"/>
</dbReference>
<sequence length="752" mass="83427">MSGLRLLGRLCGIAAAFSLFGSGTSAQTMANADPFARLTQAELGLGAFRSASGAPAANYWQQRVDYDIDVELLPARGRLQASALLRYHNRSPDALDTLYFALDHDALKPGSRAGYRLLAGNQRATTPGVNHPTKASRIALARSETATGFSVESVTTATGRPLQWRVKNTLLQVRLPQPLQSGDKVSLAMTWSLPLTDKQATVARSGYETLADGQRIYIAAQWFPRAVAYTDYAGWQLKPFLQQGEFSTELGRYRVRISAPQHFVIAASGDLQNAAEVLEREQFEAWQSQAREPRWIVDASQAQRNRKRNSTATRQWIFSGQPLRDFAFAASPAFHWQVKRDGAGRRLQLFFPQEAASLWSTFGLEAIDHTLQVFDQATFRLPLKTVSVVNAAGIGMEYPGLATIATRPQNAQPESPQSETPLDLMRQPPWDALSKYDFIGSIIHEVGHNYLPMAINTDEREWAWLDEGLVSFIEYRAEHGWEASFEVIYGEPRSIAGYTASAAHQPIMTSADSLQRKIDNAYNKTASVLNMLRHLVLSADDFDHALRRFAANWQGKRPMPGDFFRAMESAAGEDLSWFWRSWFFQASSVDFAITAVEHRGTTLPLQPVTQPEPPALAYTAGAIREFLVEQQPALLDAHSKPLPDTTLSAETAAPLPAPSANSHWYQFSIGNAGSGILPLPLRIHTASGAGYRVNIPAQTWMRATARHTKWHRELQLQLPLPEGEALHSICIDPLWLTPDTDRSNNCIEINPA</sequence>
<dbReference type="SUPFAM" id="SSF55486">
    <property type="entry name" value="Metalloproteases ('zincins'), catalytic domain"/>
    <property type="match status" value="1"/>
</dbReference>
<feature type="domain" description="Peptidase M1 membrane alanine aminopeptidase" evidence="2">
    <location>
        <begin position="440"/>
        <end position="582"/>
    </location>
</feature>
<organism evidence="3 4">
    <name type="scientific">Microbulbifer aestuariivivens</name>
    <dbReference type="NCBI Taxonomy" id="1908308"/>
    <lineage>
        <taxon>Bacteria</taxon>
        <taxon>Pseudomonadati</taxon>
        <taxon>Pseudomonadota</taxon>
        <taxon>Gammaproteobacteria</taxon>
        <taxon>Cellvibrionales</taxon>
        <taxon>Microbulbiferaceae</taxon>
        <taxon>Microbulbifer</taxon>
    </lineage>
</organism>
<evidence type="ECO:0000259" key="2">
    <source>
        <dbReference type="Pfam" id="PF01433"/>
    </source>
</evidence>
<dbReference type="Proteomes" id="UP001408594">
    <property type="component" value="Unassembled WGS sequence"/>
</dbReference>
<accession>A0ABP9WMJ2</accession>
<dbReference type="Pfam" id="PF01433">
    <property type="entry name" value="Peptidase_M1"/>
    <property type="match status" value="1"/>
</dbReference>
<dbReference type="PANTHER" id="PTHR11533">
    <property type="entry name" value="PROTEASE M1 ZINC METALLOPROTEASE"/>
    <property type="match status" value="1"/>
</dbReference>
<dbReference type="InterPro" id="IPR027268">
    <property type="entry name" value="Peptidase_M4/M1_CTD_sf"/>
</dbReference>
<proteinExistence type="predicted"/>
<dbReference type="InterPro" id="IPR014782">
    <property type="entry name" value="Peptidase_M1_dom"/>
</dbReference>
<dbReference type="Gene3D" id="1.10.390.10">
    <property type="entry name" value="Neutral Protease Domain 2"/>
    <property type="match status" value="1"/>
</dbReference>
<evidence type="ECO:0000313" key="3">
    <source>
        <dbReference type="EMBL" id="GAA5524435.1"/>
    </source>
</evidence>
<protein>
    <recommendedName>
        <fullName evidence="2">Peptidase M1 membrane alanine aminopeptidase domain-containing protein</fullName>
    </recommendedName>
</protein>
<dbReference type="EMBL" id="BAABRT010000006">
    <property type="protein sequence ID" value="GAA5524435.1"/>
    <property type="molecule type" value="Genomic_DNA"/>
</dbReference>
<gene>
    <name evidence="3" type="ORF">Maes01_00992</name>
</gene>
<feature type="chain" id="PRO_5045517415" description="Peptidase M1 membrane alanine aminopeptidase domain-containing protein" evidence="1">
    <location>
        <begin position="27"/>
        <end position="752"/>
    </location>
</feature>
<keyword evidence="1" id="KW-0732">Signal</keyword>